<feature type="transmembrane region" description="Helical" evidence="6">
    <location>
        <begin position="451"/>
        <end position="469"/>
    </location>
</feature>
<comment type="caution">
    <text evidence="8">The sequence shown here is derived from an EMBL/GenBank/DDBJ whole genome shotgun (WGS) entry which is preliminary data.</text>
</comment>
<dbReference type="Pfam" id="PF00083">
    <property type="entry name" value="Sugar_tr"/>
    <property type="match status" value="1"/>
</dbReference>
<gene>
    <name evidence="8" type="ORF">CNMCM7691_008723</name>
</gene>
<feature type="transmembrane region" description="Helical" evidence="6">
    <location>
        <begin position="348"/>
        <end position="367"/>
    </location>
</feature>
<feature type="domain" description="Major facilitator superfamily (MFS) profile" evidence="7">
    <location>
        <begin position="18"/>
        <end position="473"/>
    </location>
</feature>
<dbReference type="SUPFAM" id="SSF103473">
    <property type="entry name" value="MFS general substrate transporter"/>
    <property type="match status" value="1"/>
</dbReference>
<organism evidence="8 9">
    <name type="scientific">Aspergillus felis</name>
    <dbReference type="NCBI Taxonomy" id="1287682"/>
    <lineage>
        <taxon>Eukaryota</taxon>
        <taxon>Fungi</taxon>
        <taxon>Dikarya</taxon>
        <taxon>Ascomycota</taxon>
        <taxon>Pezizomycotina</taxon>
        <taxon>Eurotiomycetes</taxon>
        <taxon>Eurotiomycetidae</taxon>
        <taxon>Eurotiales</taxon>
        <taxon>Aspergillaceae</taxon>
        <taxon>Aspergillus</taxon>
        <taxon>Aspergillus subgen. Fumigati</taxon>
    </lineage>
</organism>
<reference evidence="8" key="1">
    <citation type="submission" date="2020-06" db="EMBL/GenBank/DDBJ databases">
        <title>Draft genome sequences of strains closely related to Aspergillus parafelis and Aspergillus hiratsukae.</title>
        <authorList>
            <person name="Dos Santos R.A.C."/>
            <person name="Rivero-Menendez O."/>
            <person name="Steenwyk J.L."/>
            <person name="Mead M.E."/>
            <person name="Goldman G.H."/>
            <person name="Alastruey-Izquierdo A."/>
            <person name="Rokas A."/>
        </authorList>
    </citation>
    <scope>NUCLEOTIDE SEQUENCE</scope>
    <source>
        <strain evidence="8">CNM-CM7691</strain>
    </source>
</reference>
<sequence length="554" mass="61176">MARKFWERMSGAQLIFMVNFIVAGGIFFEGWNQGNMGFVNSAPTYQVKMGLGPGDGTVTNPTREGGIVAIYYLGATIGGLWGGHVADQYGRVKAMILGALFVLLGGSLMAAAENMAWMCCSRVIAGFGVGFFICIIPVWSSEITSARRRGSHFSLLWCANFLGIFSAYWVGYGLSFVNGGDSTLRWRLPLALQVVAPAVMIPAIWVMPESPRWLMKVGRNDEALQIIAILRGNGNDDHPDVKREYVEIQKTLEEDKKLADFDSYWRLATDYKEGGLHYGRRALLAFGIQILVEVGTGIALTTIYAPTVFKQAGFSTAKTGWLSGLNGAMGLVGTVVAAFFCDRFGRRMNLMVGNALLGTWMWIYAGLSKGAFDHPEHQSSYGAAASSMILIFTFTLCVFWMIPCFIYAAEIFPTALRAKGNAFLVGGWGIGVGSGVLWFPIVVEKLGYKTFYIFGVANYVWIAVIFCFFPETAGRSLESIDLLFRSNSWFVWRNEKDYARMAREHEESVARALEMLEETGMAGGIVNEKDAEPVQMLEEESAKIFMQSDIGERT</sequence>
<dbReference type="Gene3D" id="1.20.1250.20">
    <property type="entry name" value="MFS general substrate transporter like domains"/>
    <property type="match status" value="1"/>
</dbReference>
<dbReference type="PROSITE" id="PS50850">
    <property type="entry name" value="MFS"/>
    <property type="match status" value="1"/>
</dbReference>
<evidence type="ECO:0000313" key="8">
    <source>
        <dbReference type="EMBL" id="KAF7179674.1"/>
    </source>
</evidence>
<accession>A0A8H6QVT0</accession>
<feature type="transmembrane region" description="Helical" evidence="6">
    <location>
        <begin position="124"/>
        <end position="141"/>
    </location>
</feature>
<evidence type="ECO:0000256" key="2">
    <source>
        <dbReference type="ARBA" id="ARBA00010992"/>
    </source>
</evidence>
<feature type="transmembrane region" description="Helical" evidence="6">
    <location>
        <begin position="421"/>
        <end position="439"/>
    </location>
</feature>
<dbReference type="InterPro" id="IPR005828">
    <property type="entry name" value="MFS_sugar_transport-like"/>
</dbReference>
<feature type="transmembrane region" description="Helical" evidence="6">
    <location>
        <begin position="153"/>
        <end position="170"/>
    </location>
</feature>
<dbReference type="GO" id="GO:0005351">
    <property type="term" value="F:carbohydrate:proton symporter activity"/>
    <property type="evidence" value="ECO:0007669"/>
    <property type="project" value="TreeGrafter"/>
</dbReference>
<dbReference type="GO" id="GO:0016020">
    <property type="term" value="C:membrane"/>
    <property type="evidence" value="ECO:0007669"/>
    <property type="project" value="UniProtKB-SubCell"/>
</dbReference>
<feature type="transmembrane region" description="Helical" evidence="6">
    <location>
        <begin position="12"/>
        <end position="31"/>
    </location>
</feature>
<evidence type="ECO:0000256" key="5">
    <source>
        <dbReference type="ARBA" id="ARBA00023136"/>
    </source>
</evidence>
<dbReference type="AlphaFoldDB" id="A0A8H6QVT0"/>
<evidence type="ECO:0000256" key="3">
    <source>
        <dbReference type="ARBA" id="ARBA00022692"/>
    </source>
</evidence>
<evidence type="ECO:0000256" key="1">
    <source>
        <dbReference type="ARBA" id="ARBA00004141"/>
    </source>
</evidence>
<feature type="transmembrane region" description="Helical" evidence="6">
    <location>
        <begin position="387"/>
        <end position="409"/>
    </location>
</feature>
<dbReference type="EMBL" id="JACBAG010001856">
    <property type="protein sequence ID" value="KAF7179674.1"/>
    <property type="molecule type" value="Genomic_DNA"/>
</dbReference>
<evidence type="ECO:0000256" key="6">
    <source>
        <dbReference type="SAM" id="Phobius"/>
    </source>
</evidence>
<dbReference type="InterPro" id="IPR050360">
    <property type="entry name" value="MFS_Sugar_Transporters"/>
</dbReference>
<evidence type="ECO:0000313" key="9">
    <source>
        <dbReference type="Proteomes" id="UP000641853"/>
    </source>
</evidence>
<evidence type="ECO:0000256" key="4">
    <source>
        <dbReference type="ARBA" id="ARBA00022989"/>
    </source>
</evidence>
<feature type="transmembrane region" description="Helical" evidence="6">
    <location>
        <begin position="65"/>
        <end position="82"/>
    </location>
</feature>
<dbReference type="InterPro" id="IPR020846">
    <property type="entry name" value="MFS_dom"/>
</dbReference>
<keyword evidence="9" id="KW-1185">Reference proteome</keyword>
<comment type="similarity">
    <text evidence="2">Belongs to the major facilitator superfamily. Sugar transporter (TC 2.A.1.1) family.</text>
</comment>
<keyword evidence="5 6" id="KW-0472">Membrane</keyword>
<feature type="transmembrane region" description="Helical" evidence="6">
    <location>
        <begin position="190"/>
        <end position="207"/>
    </location>
</feature>
<feature type="transmembrane region" description="Helical" evidence="6">
    <location>
        <begin position="94"/>
        <end position="112"/>
    </location>
</feature>
<proteinExistence type="inferred from homology"/>
<name>A0A8H6QVT0_9EURO</name>
<dbReference type="PANTHER" id="PTHR48022:SF44">
    <property type="entry name" value="SUGAR TRANSPORTER, PUTATIVE (AFU_ORTHOLOGUE AFUA_4G14610)-RELATED"/>
    <property type="match status" value="1"/>
</dbReference>
<feature type="transmembrane region" description="Helical" evidence="6">
    <location>
        <begin position="282"/>
        <end position="309"/>
    </location>
</feature>
<comment type="subcellular location">
    <subcellularLocation>
        <location evidence="1">Membrane</location>
        <topology evidence="1">Multi-pass membrane protein</topology>
    </subcellularLocation>
</comment>
<keyword evidence="3 6" id="KW-0812">Transmembrane</keyword>
<dbReference type="Proteomes" id="UP000641853">
    <property type="component" value="Unassembled WGS sequence"/>
</dbReference>
<dbReference type="PANTHER" id="PTHR48022">
    <property type="entry name" value="PLASTIDIC GLUCOSE TRANSPORTER 4"/>
    <property type="match status" value="1"/>
</dbReference>
<evidence type="ECO:0000259" key="7">
    <source>
        <dbReference type="PROSITE" id="PS50850"/>
    </source>
</evidence>
<keyword evidence="4 6" id="KW-1133">Transmembrane helix</keyword>
<protein>
    <recommendedName>
        <fullName evidence="7">Major facilitator superfamily (MFS) profile domain-containing protein</fullName>
    </recommendedName>
</protein>
<dbReference type="InterPro" id="IPR036259">
    <property type="entry name" value="MFS_trans_sf"/>
</dbReference>
<feature type="transmembrane region" description="Helical" evidence="6">
    <location>
        <begin position="321"/>
        <end position="341"/>
    </location>
</feature>